<dbReference type="InterPro" id="IPR045375">
    <property type="entry name" value="Put_radical_SAM-like_N"/>
</dbReference>
<dbReference type="InterPro" id="IPR013785">
    <property type="entry name" value="Aldolase_TIM"/>
</dbReference>
<organism evidence="2 3">
    <name type="scientific">Collinsella ihumii</name>
    <dbReference type="NCBI Taxonomy" id="1720204"/>
    <lineage>
        <taxon>Bacteria</taxon>
        <taxon>Bacillati</taxon>
        <taxon>Actinomycetota</taxon>
        <taxon>Coriobacteriia</taxon>
        <taxon>Coriobacteriales</taxon>
        <taxon>Coriobacteriaceae</taxon>
        <taxon>Collinsella</taxon>
    </lineage>
</organism>
<dbReference type="PROSITE" id="PS50106">
    <property type="entry name" value="PDZ"/>
    <property type="match status" value="1"/>
</dbReference>
<evidence type="ECO:0000313" key="3">
    <source>
        <dbReference type="Proteomes" id="UP000746751"/>
    </source>
</evidence>
<feature type="domain" description="PDZ" evidence="1">
    <location>
        <begin position="38"/>
        <end position="72"/>
    </location>
</feature>
<dbReference type="Pfam" id="PF04459">
    <property type="entry name" value="DUF512"/>
    <property type="match status" value="1"/>
</dbReference>
<name>A0A921ISK4_9ACTN</name>
<proteinExistence type="predicted"/>
<dbReference type="Proteomes" id="UP000746751">
    <property type="component" value="Unassembled WGS sequence"/>
</dbReference>
<accession>A0A921ISK4</accession>
<dbReference type="SUPFAM" id="SSF102114">
    <property type="entry name" value="Radical SAM enzymes"/>
    <property type="match status" value="1"/>
</dbReference>
<dbReference type="AlphaFoldDB" id="A0A921ISK4"/>
<dbReference type="EMBL" id="DYVF01000047">
    <property type="protein sequence ID" value="HJG31268.1"/>
    <property type="molecule type" value="Genomic_DNA"/>
</dbReference>
<dbReference type="SUPFAM" id="SSF50156">
    <property type="entry name" value="PDZ domain-like"/>
    <property type="match status" value="1"/>
</dbReference>
<reference evidence="2" key="2">
    <citation type="submission" date="2021-09" db="EMBL/GenBank/DDBJ databases">
        <authorList>
            <person name="Gilroy R."/>
        </authorList>
    </citation>
    <scope>NUCLEOTIDE SEQUENCE</scope>
    <source>
        <strain evidence="2">ChiGjej2B2-7701</strain>
    </source>
</reference>
<dbReference type="InterPro" id="IPR058240">
    <property type="entry name" value="rSAM_sf"/>
</dbReference>
<protein>
    <submittedName>
        <fullName evidence="2">DUF512 domain-containing protein</fullName>
    </submittedName>
</protein>
<sequence length="481" mass="52619">MPAEIRTAQEPVTGAPTVADYAGTVANYAPTEHADGHGALVTAVAPESPADDAGIEPGMRVLTVNGQDLTDMIVWMWETDDDAVDLTVLDPSDDTVCATTLERFEGEDWGLEFDGAVFDGMRTCVNACVFCFMTMLPADSRKSLSIRDDDYRLSFLQGNFVTLTNMTDDDVENVIDRCLSPMNVSLHAVTPDVRRRIMGKNAARGIEVLGRLMDAGIEIHAQIVLCPGINDGDELDRTLAFCEEHPQITSLGIVPLGFTKHQNRFTTSYSDDPDAARAVIEHVRPYQERAFRRFGRHTFQMSDEFYLDAGVEVPAADWYDGYPQYYDGIGMIRSYLDDTAAALGDLADALGRIRCALADRSRTLCVISGTSAAETVRGFVEDPALGGRVIPIKNRYFGGNVDVTGLICGCDLLEQLSDSLDGDILILPSVMFNADGMTLDGYHQDTLIRELDRRGAEVLVASTMPFELVKSLETALESPEP</sequence>
<dbReference type="InterPro" id="IPR001478">
    <property type="entry name" value="PDZ"/>
</dbReference>
<dbReference type="InterPro" id="IPR036034">
    <property type="entry name" value="PDZ_sf"/>
</dbReference>
<dbReference type="InterPro" id="IPR041489">
    <property type="entry name" value="PDZ_6"/>
</dbReference>
<evidence type="ECO:0000259" key="1">
    <source>
        <dbReference type="PROSITE" id="PS50106"/>
    </source>
</evidence>
<dbReference type="Gene3D" id="3.20.20.70">
    <property type="entry name" value="Aldolase class I"/>
    <property type="match status" value="1"/>
</dbReference>
<evidence type="ECO:0000313" key="2">
    <source>
        <dbReference type="EMBL" id="HJG31268.1"/>
    </source>
</evidence>
<dbReference type="Pfam" id="PF19238">
    <property type="entry name" value="Radical_SAM_2"/>
    <property type="match status" value="1"/>
</dbReference>
<gene>
    <name evidence="2" type="ORF">K8U80_07720</name>
</gene>
<reference evidence="2" key="1">
    <citation type="journal article" date="2021" name="PeerJ">
        <title>Extensive microbial diversity within the chicken gut microbiome revealed by metagenomics and culture.</title>
        <authorList>
            <person name="Gilroy R."/>
            <person name="Ravi A."/>
            <person name="Getino M."/>
            <person name="Pursley I."/>
            <person name="Horton D.L."/>
            <person name="Alikhan N.F."/>
            <person name="Baker D."/>
            <person name="Gharbi K."/>
            <person name="Hall N."/>
            <person name="Watson M."/>
            <person name="Adriaenssens E.M."/>
            <person name="Foster-Nyarko E."/>
            <person name="Jarju S."/>
            <person name="Secka A."/>
            <person name="Antonio M."/>
            <person name="Oren A."/>
            <person name="Chaudhuri R.R."/>
            <person name="La Ragione R."/>
            <person name="Hildebrand F."/>
            <person name="Pallen M.J."/>
        </authorList>
    </citation>
    <scope>NUCLEOTIDE SEQUENCE</scope>
    <source>
        <strain evidence="2">ChiGjej2B2-7701</strain>
    </source>
</reference>
<dbReference type="InterPro" id="IPR007549">
    <property type="entry name" value="DUF512"/>
</dbReference>
<dbReference type="Pfam" id="PF17820">
    <property type="entry name" value="PDZ_6"/>
    <property type="match status" value="1"/>
</dbReference>
<dbReference type="Gene3D" id="2.30.42.10">
    <property type="match status" value="1"/>
</dbReference>
<comment type="caution">
    <text evidence="2">The sequence shown here is derived from an EMBL/GenBank/DDBJ whole genome shotgun (WGS) entry which is preliminary data.</text>
</comment>